<dbReference type="PANTHER" id="PTHR42103:SF2">
    <property type="entry name" value="AB HYDROLASE-1 DOMAIN-CONTAINING PROTEIN"/>
    <property type="match status" value="1"/>
</dbReference>
<proteinExistence type="predicted"/>
<organism evidence="2 3">
    <name type="scientific">Tahibacter aquaticus</name>
    <dbReference type="NCBI Taxonomy" id="520092"/>
    <lineage>
        <taxon>Bacteria</taxon>
        <taxon>Pseudomonadati</taxon>
        <taxon>Pseudomonadota</taxon>
        <taxon>Gammaproteobacteria</taxon>
        <taxon>Lysobacterales</taxon>
        <taxon>Rhodanobacteraceae</taxon>
        <taxon>Tahibacter</taxon>
    </lineage>
</organism>
<dbReference type="RefSeq" id="WP_133817455.1">
    <property type="nucleotide sequence ID" value="NZ_SNZH01000002.1"/>
</dbReference>
<sequence length="224" mass="24118">MTESSSTFPAFPAASAALTLPGPSGALECLIDVAADEARAGTAIVCHPHPLHGGTMHNKVVTMVARSLQELGLNTVRFNFRGVGNSAGEYDDGIGESADLAALAAWVRRERPQDALWLAGFSFGSFVALRSARSLAPQQLIQIAPPVGRWAFQEIELPDCPWLVVQGEADEVVDPAAVFAWAATLPKTVQLVRMPDTSHFFHRRLMDLRGAVKNGVRDNLPPLR</sequence>
<keyword evidence="3" id="KW-1185">Reference proteome</keyword>
<dbReference type="Gene3D" id="3.40.50.1820">
    <property type="entry name" value="alpha/beta hydrolase"/>
    <property type="match status" value="1"/>
</dbReference>
<gene>
    <name evidence="2" type="ORF">DFR29_102407</name>
</gene>
<feature type="domain" description="KANL3/Tex30 alpha/beta hydrolase-like" evidence="1">
    <location>
        <begin position="53"/>
        <end position="204"/>
    </location>
</feature>
<dbReference type="SUPFAM" id="SSF53474">
    <property type="entry name" value="alpha/beta-Hydrolases"/>
    <property type="match status" value="1"/>
</dbReference>
<name>A0A4V3DNC3_9GAMM</name>
<dbReference type="InterPro" id="IPR029058">
    <property type="entry name" value="AB_hydrolase_fold"/>
</dbReference>
<protein>
    <recommendedName>
        <fullName evidence="1">KANL3/Tex30 alpha/beta hydrolase-like domain-containing protein</fullName>
    </recommendedName>
</protein>
<dbReference type="EMBL" id="SNZH01000002">
    <property type="protein sequence ID" value="TDR47746.1"/>
    <property type="molecule type" value="Genomic_DNA"/>
</dbReference>
<accession>A0A4V3DNC3</accession>
<evidence type="ECO:0000259" key="1">
    <source>
        <dbReference type="Pfam" id="PF20408"/>
    </source>
</evidence>
<dbReference type="OrthoDB" id="9800435at2"/>
<comment type="caution">
    <text evidence="2">The sequence shown here is derived from an EMBL/GenBank/DDBJ whole genome shotgun (WGS) entry which is preliminary data.</text>
</comment>
<dbReference type="AlphaFoldDB" id="A0A4V3DNC3"/>
<dbReference type="PANTHER" id="PTHR42103">
    <property type="entry name" value="ALPHA/BETA-HYDROLASES SUPERFAMILY PROTEIN"/>
    <property type="match status" value="1"/>
</dbReference>
<reference evidence="2 3" key="1">
    <citation type="submission" date="2019-03" db="EMBL/GenBank/DDBJ databases">
        <title>Genomic Encyclopedia of Type Strains, Phase IV (KMG-IV): sequencing the most valuable type-strain genomes for metagenomic binning, comparative biology and taxonomic classification.</title>
        <authorList>
            <person name="Goeker M."/>
        </authorList>
    </citation>
    <scope>NUCLEOTIDE SEQUENCE [LARGE SCALE GENOMIC DNA]</scope>
    <source>
        <strain evidence="2 3">DSM 21667</strain>
    </source>
</reference>
<dbReference type="InterPro" id="IPR046879">
    <property type="entry name" value="KANL3/Tex30_Abhydrolase"/>
</dbReference>
<evidence type="ECO:0000313" key="3">
    <source>
        <dbReference type="Proteomes" id="UP000295293"/>
    </source>
</evidence>
<evidence type="ECO:0000313" key="2">
    <source>
        <dbReference type="EMBL" id="TDR47746.1"/>
    </source>
</evidence>
<dbReference type="Proteomes" id="UP000295293">
    <property type="component" value="Unassembled WGS sequence"/>
</dbReference>
<dbReference type="Pfam" id="PF20408">
    <property type="entry name" value="Abhydrolase_11"/>
    <property type="match status" value="1"/>
</dbReference>